<evidence type="ECO:0000256" key="4">
    <source>
        <dbReference type="ARBA" id="ARBA00022679"/>
    </source>
</evidence>
<dbReference type="InterPro" id="IPR003661">
    <property type="entry name" value="HisK_dim/P_dom"/>
</dbReference>
<dbReference type="RefSeq" id="WP_047846634.1">
    <property type="nucleotide sequence ID" value="NZ_AEJF01000075.1"/>
</dbReference>
<keyword evidence="7" id="KW-0472">Membrane</keyword>
<evidence type="ECO:0000256" key="7">
    <source>
        <dbReference type="SAM" id="Phobius"/>
    </source>
</evidence>
<comment type="catalytic activity">
    <reaction evidence="1">
        <text>ATP + protein L-histidine = ADP + protein N-phospho-L-histidine.</text>
        <dbReference type="EC" id="2.7.13.3"/>
    </reaction>
</comment>
<evidence type="ECO:0000256" key="2">
    <source>
        <dbReference type="ARBA" id="ARBA00012438"/>
    </source>
</evidence>
<dbReference type="InterPro" id="IPR036890">
    <property type="entry name" value="HATPase_C_sf"/>
</dbReference>
<proteinExistence type="predicted"/>
<keyword evidence="4" id="KW-0808">Transferase</keyword>
<evidence type="ECO:0000256" key="6">
    <source>
        <dbReference type="PROSITE-ProRule" id="PRU00169"/>
    </source>
</evidence>
<feature type="domain" description="Response regulatory" evidence="9">
    <location>
        <begin position="548"/>
        <end position="663"/>
    </location>
</feature>
<dbReference type="PANTHER" id="PTHR43047:SF9">
    <property type="entry name" value="HISTIDINE KINASE"/>
    <property type="match status" value="1"/>
</dbReference>
<dbReference type="InterPro" id="IPR005467">
    <property type="entry name" value="His_kinase_dom"/>
</dbReference>
<evidence type="ECO:0000256" key="5">
    <source>
        <dbReference type="ARBA" id="ARBA00022777"/>
    </source>
</evidence>
<gene>
    <name evidence="10" type="ORF">EOS_10925</name>
</gene>
<feature type="transmembrane region" description="Helical" evidence="7">
    <location>
        <begin position="153"/>
        <end position="173"/>
    </location>
</feature>
<dbReference type="PROSITE" id="PS50109">
    <property type="entry name" value="HIS_KIN"/>
    <property type="match status" value="1"/>
</dbReference>
<accession>A0A0J1D0K9</accession>
<keyword evidence="7" id="KW-1133">Transmembrane helix</keyword>
<dbReference type="CDD" id="cd00082">
    <property type="entry name" value="HisKA"/>
    <property type="match status" value="1"/>
</dbReference>
<dbReference type="PROSITE" id="PS50110">
    <property type="entry name" value="RESPONSE_REGULATORY"/>
    <property type="match status" value="1"/>
</dbReference>
<evidence type="ECO:0000256" key="3">
    <source>
        <dbReference type="ARBA" id="ARBA00022553"/>
    </source>
</evidence>
<dbReference type="AlphaFoldDB" id="A0A0J1D0K9"/>
<dbReference type="InterPro" id="IPR004358">
    <property type="entry name" value="Sig_transdc_His_kin-like_C"/>
</dbReference>
<reference evidence="10 11" key="1">
    <citation type="journal article" date="2015" name="Genome Announc.">
        <title>Draft Genome Sequence of Burkholderia sp. Strain PML1(12), an Ectomycorrhizosphere-Inhabiting Bacterium with Effective Mineral-Weathering Ability.</title>
        <authorList>
            <person name="Uroz S."/>
            <person name="Oger P."/>
        </authorList>
    </citation>
    <scope>NUCLEOTIDE SEQUENCE [LARGE SCALE GENOMIC DNA]</scope>
    <source>
        <strain evidence="11">PML1(12)</strain>
    </source>
</reference>
<evidence type="ECO:0000313" key="11">
    <source>
        <dbReference type="Proteomes" id="UP000035963"/>
    </source>
</evidence>
<comment type="caution">
    <text evidence="10">The sequence shown here is derived from an EMBL/GenBank/DDBJ whole genome shotgun (WGS) entry which is preliminary data.</text>
</comment>
<dbReference type="SMART" id="SM00448">
    <property type="entry name" value="REC"/>
    <property type="match status" value="1"/>
</dbReference>
<dbReference type="GO" id="GO:0009927">
    <property type="term" value="F:histidine phosphotransfer kinase activity"/>
    <property type="evidence" value="ECO:0007669"/>
    <property type="project" value="TreeGrafter"/>
</dbReference>
<dbReference type="CDD" id="cd00156">
    <property type="entry name" value="REC"/>
    <property type="match status" value="1"/>
</dbReference>
<organism evidence="10 11">
    <name type="scientific">Caballeronia mineralivorans PML1(12)</name>
    <dbReference type="NCBI Taxonomy" id="908627"/>
    <lineage>
        <taxon>Bacteria</taxon>
        <taxon>Pseudomonadati</taxon>
        <taxon>Pseudomonadota</taxon>
        <taxon>Betaproteobacteria</taxon>
        <taxon>Burkholderiales</taxon>
        <taxon>Burkholderiaceae</taxon>
        <taxon>Caballeronia</taxon>
    </lineage>
</organism>
<dbReference type="Gene3D" id="3.30.565.10">
    <property type="entry name" value="Histidine kinase-like ATPase, C-terminal domain"/>
    <property type="match status" value="1"/>
</dbReference>
<keyword evidence="5 10" id="KW-0418">Kinase</keyword>
<dbReference type="InterPro" id="IPR036097">
    <property type="entry name" value="HisK_dim/P_sf"/>
</dbReference>
<feature type="transmembrane region" description="Helical" evidence="7">
    <location>
        <begin position="127"/>
        <end position="147"/>
    </location>
</feature>
<dbReference type="InterPro" id="IPR011006">
    <property type="entry name" value="CheY-like_superfamily"/>
</dbReference>
<dbReference type="Gene3D" id="3.40.50.2300">
    <property type="match status" value="1"/>
</dbReference>
<dbReference type="GO" id="GO:0000155">
    <property type="term" value="F:phosphorelay sensor kinase activity"/>
    <property type="evidence" value="ECO:0007669"/>
    <property type="project" value="InterPro"/>
</dbReference>
<dbReference type="PRINTS" id="PR00344">
    <property type="entry name" value="BCTRLSENSOR"/>
</dbReference>
<evidence type="ECO:0000259" key="9">
    <source>
        <dbReference type="PROSITE" id="PS50110"/>
    </source>
</evidence>
<sequence length="675" mass="74275">MDVPEHIADIAAPKPSRDFTSSARDAGLSLVRNLSIPKPFPEAALEAQFLEDHSRRFCAFRRASALLALTVWVCFLWYDFNFGRESAVLAPVFMKIMALRVAGIVLLVFVGSLTLRASFASHAASQRVILTGVYGCNLLLLLLVALAPGPFNYTWYFVGLYLVFFFQFGFFYLKSRVALTAAVITFSSIVLLQVTIRILSPEDFFMGLFYLFNVVVIGHGVCVHAERVSRERFAAERALGVLNNELLTANVQLEKKNLDLLASKKDQETKTNALLALKEQQMLAAETASKEKSNFLAAATHDLRQPMHALNLFLQAAAEALHHDDVTEAARLIDESGRSSVILARFLNAVLDLSRLESGRVVPRYHVFDLKTAVLEAAEQLRPLAAMHGVDLRLRMPAAPVYVRSDAHWLGRAIVNLVSNGIRYADASKKAEPVVIVGVVRSATRTRIDVVDNGIGIAPEHWDSIFQPFFQVGNAEQDNDRGLGLGLSIVNAVVSILEEHRIELKSTEGRGSRFSLEMPICGSPLGETAPRSRGETSDLQTVPLDGLYALLVEDDSLVRASTEALLVQWGMLFDSAGSFEEFEETLRTIERYPDLIITDFRLRDSKTARDVAMLGATKLGRRCPCLVVTGEPAATIVPLACDHDVLSKPVSPAELRRQIASLISGRSVGDTARPC</sequence>
<dbReference type="Gene3D" id="1.10.287.130">
    <property type="match status" value="1"/>
</dbReference>
<dbReference type="InterPro" id="IPR001789">
    <property type="entry name" value="Sig_transdc_resp-reg_receiver"/>
</dbReference>
<evidence type="ECO:0000259" key="8">
    <source>
        <dbReference type="PROSITE" id="PS50109"/>
    </source>
</evidence>
<keyword evidence="11" id="KW-1185">Reference proteome</keyword>
<dbReference type="SMART" id="SM00388">
    <property type="entry name" value="HisKA"/>
    <property type="match status" value="1"/>
</dbReference>
<dbReference type="SMART" id="SM00387">
    <property type="entry name" value="HATPase_c"/>
    <property type="match status" value="1"/>
</dbReference>
<feature type="domain" description="Histidine kinase" evidence="8">
    <location>
        <begin position="298"/>
        <end position="522"/>
    </location>
</feature>
<feature type="transmembrane region" description="Helical" evidence="7">
    <location>
        <begin position="92"/>
        <end position="115"/>
    </location>
</feature>
<feature type="transmembrane region" description="Helical" evidence="7">
    <location>
        <begin position="63"/>
        <end position="80"/>
    </location>
</feature>
<dbReference type="GO" id="GO:0005886">
    <property type="term" value="C:plasma membrane"/>
    <property type="evidence" value="ECO:0007669"/>
    <property type="project" value="TreeGrafter"/>
</dbReference>
<dbReference type="InterPro" id="IPR003594">
    <property type="entry name" value="HATPase_dom"/>
</dbReference>
<dbReference type="Pfam" id="PF02518">
    <property type="entry name" value="HATPase_c"/>
    <property type="match status" value="1"/>
</dbReference>
<dbReference type="Proteomes" id="UP000035963">
    <property type="component" value="Unassembled WGS sequence"/>
</dbReference>
<feature type="modified residue" description="4-aspartylphosphate" evidence="6">
    <location>
        <position position="599"/>
    </location>
</feature>
<dbReference type="SUPFAM" id="SSF47384">
    <property type="entry name" value="Homodimeric domain of signal transducing histidine kinase"/>
    <property type="match status" value="1"/>
</dbReference>
<dbReference type="PANTHER" id="PTHR43047">
    <property type="entry name" value="TWO-COMPONENT HISTIDINE PROTEIN KINASE"/>
    <property type="match status" value="1"/>
</dbReference>
<protein>
    <recommendedName>
        <fullName evidence="2">histidine kinase</fullName>
        <ecNumber evidence="2">2.7.13.3</ecNumber>
    </recommendedName>
</protein>
<dbReference type="SUPFAM" id="SSF55874">
    <property type="entry name" value="ATPase domain of HSP90 chaperone/DNA topoisomerase II/histidine kinase"/>
    <property type="match status" value="1"/>
</dbReference>
<dbReference type="SUPFAM" id="SSF52172">
    <property type="entry name" value="CheY-like"/>
    <property type="match status" value="1"/>
</dbReference>
<evidence type="ECO:0000313" key="10">
    <source>
        <dbReference type="EMBL" id="KLU26287.1"/>
    </source>
</evidence>
<dbReference type="PATRIC" id="fig|908627.4.peg.2420"/>
<dbReference type="EMBL" id="AEJF01000075">
    <property type="protein sequence ID" value="KLU26287.1"/>
    <property type="molecule type" value="Genomic_DNA"/>
</dbReference>
<dbReference type="EC" id="2.7.13.3" evidence="2"/>
<dbReference type="CDD" id="cd00075">
    <property type="entry name" value="HATPase"/>
    <property type="match status" value="1"/>
</dbReference>
<keyword evidence="7" id="KW-0812">Transmembrane</keyword>
<feature type="transmembrane region" description="Helical" evidence="7">
    <location>
        <begin position="178"/>
        <end position="198"/>
    </location>
</feature>
<evidence type="ECO:0000256" key="1">
    <source>
        <dbReference type="ARBA" id="ARBA00000085"/>
    </source>
</evidence>
<dbReference type="Pfam" id="PF00512">
    <property type="entry name" value="HisKA"/>
    <property type="match status" value="1"/>
</dbReference>
<dbReference type="OrthoDB" id="6114847at2"/>
<name>A0A0J1D0K9_9BURK</name>
<keyword evidence="3 6" id="KW-0597">Phosphoprotein</keyword>